<dbReference type="InterPro" id="IPR018958">
    <property type="entry name" value="Knr4/Smi1-like_dom"/>
</dbReference>
<dbReference type="SUPFAM" id="SSF160631">
    <property type="entry name" value="SMI1/KNR4-like"/>
    <property type="match status" value="1"/>
</dbReference>
<organism evidence="2 3">
    <name type="scientific">Mogibacterium diversum</name>
    <dbReference type="NCBI Taxonomy" id="114527"/>
    <lineage>
        <taxon>Bacteria</taxon>
        <taxon>Bacillati</taxon>
        <taxon>Bacillota</taxon>
        <taxon>Clostridia</taxon>
        <taxon>Peptostreptococcales</taxon>
        <taxon>Anaerovoracaceae</taxon>
        <taxon>Mogibacterium</taxon>
    </lineage>
</organism>
<sequence length="119" mass="13570">MKTFIDNAKKQPISEEVVKSIEKAYSCTLPGELKHIVSCDDNNRFGYDIKILSEKEILNADDILKGELSSCNLIPIIDVFDDDFIAYDIENKKYVCINTLDEIVFDSSDDIYELLPIEV</sequence>
<protein>
    <submittedName>
        <fullName evidence="2">SMI1/KNR4 family protein</fullName>
    </submittedName>
</protein>
<dbReference type="Pfam" id="PF09346">
    <property type="entry name" value="SMI1_KNR4"/>
    <property type="match status" value="1"/>
</dbReference>
<proteinExistence type="predicted"/>
<accession>A0A930HAM5</accession>
<evidence type="ECO:0000313" key="2">
    <source>
        <dbReference type="EMBL" id="MBF1352506.1"/>
    </source>
</evidence>
<dbReference type="EMBL" id="JABZQH010000179">
    <property type="protein sequence ID" value="MBF1352506.1"/>
    <property type="molecule type" value="Genomic_DNA"/>
</dbReference>
<feature type="domain" description="Knr4/Smi1-like" evidence="1">
    <location>
        <begin position="12"/>
        <end position="94"/>
    </location>
</feature>
<gene>
    <name evidence="2" type="ORF">HXM71_05235</name>
</gene>
<reference evidence="2" key="1">
    <citation type="submission" date="2020-04" db="EMBL/GenBank/DDBJ databases">
        <title>Deep metagenomics examines the oral microbiome during advanced dental caries in children, revealing novel taxa and co-occurrences with host molecules.</title>
        <authorList>
            <person name="Baker J.L."/>
            <person name="Morton J.T."/>
            <person name="Dinis M."/>
            <person name="Alvarez R."/>
            <person name="Tran N.C."/>
            <person name="Knight R."/>
            <person name="Edlund A."/>
        </authorList>
    </citation>
    <scope>NUCLEOTIDE SEQUENCE</scope>
    <source>
        <strain evidence="2">JCVI_24_bin.8</strain>
    </source>
</reference>
<name>A0A930HAM5_9FIRM</name>
<dbReference type="AlphaFoldDB" id="A0A930HAM5"/>
<comment type="caution">
    <text evidence="2">The sequence shown here is derived from an EMBL/GenBank/DDBJ whole genome shotgun (WGS) entry which is preliminary data.</text>
</comment>
<evidence type="ECO:0000259" key="1">
    <source>
        <dbReference type="Pfam" id="PF09346"/>
    </source>
</evidence>
<dbReference type="Proteomes" id="UP000722050">
    <property type="component" value="Unassembled WGS sequence"/>
</dbReference>
<evidence type="ECO:0000313" key="3">
    <source>
        <dbReference type="Proteomes" id="UP000722050"/>
    </source>
</evidence>
<dbReference type="InterPro" id="IPR037883">
    <property type="entry name" value="Knr4/Smi1-like_sf"/>
</dbReference>